<sequence length="67" mass="7417">MGMTGFRCVNSVRAEFVKYDDTEPLDCLFKAIESKITGTMHYGSLLMLILLLSGVSGWVAPQGWTET</sequence>
<keyword evidence="1" id="KW-0812">Transmembrane</keyword>
<feature type="transmembrane region" description="Helical" evidence="1">
    <location>
        <begin position="40"/>
        <end position="60"/>
    </location>
</feature>
<evidence type="ECO:0000313" key="3">
    <source>
        <dbReference type="Proteomes" id="UP000799429"/>
    </source>
</evidence>
<dbReference type="Proteomes" id="UP000799429">
    <property type="component" value="Unassembled WGS sequence"/>
</dbReference>
<protein>
    <submittedName>
        <fullName evidence="2">Uncharacterized protein</fullName>
    </submittedName>
</protein>
<dbReference type="AlphaFoldDB" id="A0A9P4SE77"/>
<proteinExistence type="predicted"/>
<evidence type="ECO:0000313" key="2">
    <source>
        <dbReference type="EMBL" id="KAF2840932.1"/>
    </source>
</evidence>
<comment type="caution">
    <text evidence="2">The sequence shown here is derived from an EMBL/GenBank/DDBJ whole genome shotgun (WGS) entry which is preliminary data.</text>
</comment>
<keyword evidence="3" id="KW-1185">Reference proteome</keyword>
<dbReference type="EMBL" id="MU006092">
    <property type="protein sequence ID" value="KAF2840932.1"/>
    <property type="molecule type" value="Genomic_DNA"/>
</dbReference>
<evidence type="ECO:0000256" key="1">
    <source>
        <dbReference type="SAM" id="Phobius"/>
    </source>
</evidence>
<reference evidence="2" key="1">
    <citation type="journal article" date="2020" name="Stud. Mycol.">
        <title>101 Dothideomycetes genomes: a test case for predicting lifestyles and emergence of pathogens.</title>
        <authorList>
            <person name="Haridas S."/>
            <person name="Albert R."/>
            <person name="Binder M."/>
            <person name="Bloem J."/>
            <person name="Labutti K."/>
            <person name="Salamov A."/>
            <person name="Andreopoulos B."/>
            <person name="Baker S."/>
            <person name="Barry K."/>
            <person name="Bills G."/>
            <person name="Bluhm B."/>
            <person name="Cannon C."/>
            <person name="Castanera R."/>
            <person name="Culley D."/>
            <person name="Daum C."/>
            <person name="Ezra D."/>
            <person name="Gonzalez J."/>
            <person name="Henrissat B."/>
            <person name="Kuo A."/>
            <person name="Liang C."/>
            <person name="Lipzen A."/>
            <person name="Lutzoni F."/>
            <person name="Magnuson J."/>
            <person name="Mondo S."/>
            <person name="Nolan M."/>
            <person name="Ohm R."/>
            <person name="Pangilinan J."/>
            <person name="Park H.-J."/>
            <person name="Ramirez L."/>
            <person name="Alfaro M."/>
            <person name="Sun H."/>
            <person name="Tritt A."/>
            <person name="Yoshinaga Y."/>
            <person name="Zwiers L.-H."/>
            <person name="Turgeon B."/>
            <person name="Goodwin S."/>
            <person name="Spatafora J."/>
            <person name="Crous P."/>
            <person name="Grigoriev I."/>
        </authorList>
    </citation>
    <scope>NUCLEOTIDE SEQUENCE</scope>
    <source>
        <strain evidence="2">CBS 101060</strain>
    </source>
</reference>
<organism evidence="2 3">
    <name type="scientific">Patellaria atrata CBS 101060</name>
    <dbReference type="NCBI Taxonomy" id="1346257"/>
    <lineage>
        <taxon>Eukaryota</taxon>
        <taxon>Fungi</taxon>
        <taxon>Dikarya</taxon>
        <taxon>Ascomycota</taxon>
        <taxon>Pezizomycotina</taxon>
        <taxon>Dothideomycetes</taxon>
        <taxon>Dothideomycetes incertae sedis</taxon>
        <taxon>Patellariales</taxon>
        <taxon>Patellariaceae</taxon>
        <taxon>Patellaria</taxon>
    </lineage>
</organism>
<keyword evidence="1" id="KW-1133">Transmembrane helix</keyword>
<accession>A0A9P4SE77</accession>
<name>A0A9P4SE77_9PEZI</name>
<gene>
    <name evidence="2" type="ORF">M501DRAFT_1002014</name>
</gene>
<keyword evidence="1" id="KW-0472">Membrane</keyword>